<feature type="compositionally biased region" description="Low complexity" evidence="1">
    <location>
        <begin position="37"/>
        <end position="50"/>
    </location>
</feature>
<dbReference type="InterPro" id="IPR032795">
    <property type="entry name" value="DUF3741-assoc"/>
</dbReference>
<evidence type="ECO:0000256" key="1">
    <source>
        <dbReference type="SAM" id="MobiDB-lite"/>
    </source>
</evidence>
<evidence type="ECO:0000313" key="3">
    <source>
        <dbReference type="EMBL" id="EPS67990.1"/>
    </source>
</evidence>
<feature type="compositionally biased region" description="Basic and acidic residues" evidence="1">
    <location>
        <begin position="109"/>
        <end position="122"/>
    </location>
</feature>
<protein>
    <recommendedName>
        <fullName evidence="2">DUF3741 domain-containing protein</fullName>
    </recommendedName>
</protein>
<feature type="non-terminal residue" evidence="3">
    <location>
        <position position="1"/>
    </location>
</feature>
<dbReference type="PANTHER" id="PTHR46634">
    <property type="entry name" value="M REDUCTASE II SUBUNIT GAMMA, PUTATIVE (DUF3741)-RELATED"/>
    <property type="match status" value="1"/>
</dbReference>
<feature type="non-terminal residue" evidence="3">
    <location>
        <position position="122"/>
    </location>
</feature>
<comment type="caution">
    <text evidence="3">The sequence shown here is derived from an EMBL/GenBank/DDBJ whole genome shotgun (WGS) entry which is preliminary data.</text>
</comment>
<feature type="region of interest" description="Disordered" evidence="1">
    <location>
        <begin position="30"/>
        <end position="50"/>
    </location>
</feature>
<evidence type="ECO:0000313" key="4">
    <source>
        <dbReference type="Proteomes" id="UP000015453"/>
    </source>
</evidence>
<keyword evidence="4" id="KW-1185">Reference proteome</keyword>
<proteinExistence type="predicted"/>
<sequence length="122" mass="13490">RTYTGLLGRMVNILETSASLSANRMLSDERHLDGSYRGRSSSASDVSRMSLSGHRKIVPDLKNYPNVKSSGMPVKMLIAQDMSYELDSRGSQPNLVAKLMGLDALPRSSRLDSPERTHSRSH</sequence>
<dbReference type="PANTHER" id="PTHR46634:SF3">
    <property type="entry name" value="M REDUCTASE II SUBUNIT GAMMA, PUTATIVE (DUF3741)-RELATED"/>
    <property type="match status" value="1"/>
</dbReference>
<gene>
    <name evidence="3" type="ORF">M569_06787</name>
</gene>
<dbReference type="AlphaFoldDB" id="S8CMP8"/>
<organism evidence="3 4">
    <name type="scientific">Genlisea aurea</name>
    <dbReference type="NCBI Taxonomy" id="192259"/>
    <lineage>
        <taxon>Eukaryota</taxon>
        <taxon>Viridiplantae</taxon>
        <taxon>Streptophyta</taxon>
        <taxon>Embryophyta</taxon>
        <taxon>Tracheophyta</taxon>
        <taxon>Spermatophyta</taxon>
        <taxon>Magnoliopsida</taxon>
        <taxon>eudicotyledons</taxon>
        <taxon>Gunneridae</taxon>
        <taxon>Pentapetalae</taxon>
        <taxon>asterids</taxon>
        <taxon>lamiids</taxon>
        <taxon>Lamiales</taxon>
        <taxon>Lentibulariaceae</taxon>
        <taxon>Genlisea</taxon>
    </lineage>
</organism>
<name>S8CMP8_9LAMI</name>
<evidence type="ECO:0000259" key="2">
    <source>
        <dbReference type="Pfam" id="PF14383"/>
    </source>
</evidence>
<feature type="region of interest" description="Disordered" evidence="1">
    <location>
        <begin position="103"/>
        <end position="122"/>
    </location>
</feature>
<dbReference type="OrthoDB" id="1745675at2759"/>
<accession>S8CMP8</accession>
<dbReference type="Pfam" id="PF14383">
    <property type="entry name" value="VARLMGL"/>
    <property type="match status" value="1"/>
</dbReference>
<reference evidence="3 4" key="1">
    <citation type="journal article" date="2013" name="BMC Genomics">
        <title>The miniature genome of a carnivorous plant Genlisea aurea contains a low number of genes and short non-coding sequences.</title>
        <authorList>
            <person name="Leushkin E.V."/>
            <person name="Sutormin R.A."/>
            <person name="Nabieva E.R."/>
            <person name="Penin A.A."/>
            <person name="Kondrashov A.S."/>
            <person name="Logacheva M.D."/>
        </authorList>
    </citation>
    <scope>NUCLEOTIDE SEQUENCE [LARGE SCALE GENOMIC DNA]</scope>
</reference>
<dbReference type="Proteomes" id="UP000015453">
    <property type="component" value="Unassembled WGS sequence"/>
</dbReference>
<dbReference type="EMBL" id="AUSU01002831">
    <property type="protein sequence ID" value="EPS67990.1"/>
    <property type="molecule type" value="Genomic_DNA"/>
</dbReference>
<feature type="domain" description="DUF3741" evidence="2">
    <location>
        <begin position="93"/>
        <end position="110"/>
    </location>
</feature>